<keyword evidence="8 12" id="KW-0798">TonB box</keyword>
<keyword evidence="16" id="KW-0675">Receptor</keyword>
<evidence type="ECO:0000313" key="16">
    <source>
        <dbReference type="EMBL" id="TXS92780.1"/>
    </source>
</evidence>
<evidence type="ECO:0000256" key="12">
    <source>
        <dbReference type="RuleBase" id="RU003357"/>
    </source>
</evidence>
<dbReference type="SUPFAM" id="SSF56935">
    <property type="entry name" value="Porins"/>
    <property type="match status" value="1"/>
</dbReference>
<dbReference type="RefSeq" id="WP_148068783.1">
    <property type="nucleotide sequence ID" value="NZ_VRZA01000004.1"/>
</dbReference>
<evidence type="ECO:0000256" key="6">
    <source>
        <dbReference type="ARBA" id="ARBA00023004"/>
    </source>
</evidence>
<keyword evidence="6" id="KW-0408">Iron</keyword>
<keyword evidence="10 11" id="KW-0998">Cell outer membrane</keyword>
<evidence type="ECO:0000259" key="14">
    <source>
        <dbReference type="Pfam" id="PF00593"/>
    </source>
</evidence>
<feature type="domain" description="TonB-dependent receptor plug" evidence="15">
    <location>
        <begin position="49"/>
        <end position="158"/>
    </location>
</feature>
<evidence type="ECO:0000256" key="2">
    <source>
        <dbReference type="ARBA" id="ARBA00022448"/>
    </source>
</evidence>
<dbReference type="EMBL" id="VRZA01000004">
    <property type="protein sequence ID" value="TXS92780.1"/>
    <property type="molecule type" value="Genomic_DNA"/>
</dbReference>
<dbReference type="InterPro" id="IPR012910">
    <property type="entry name" value="Plug_dom"/>
</dbReference>
<keyword evidence="4" id="KW-0410">Iron transport</keyword>
<dbReference type="PROSITE" id="PS52016">
    <property type="entry name" value="TONB_DEPENDENT_REC_3"/>
    <property type="match status" value="1"/>
</dbReference>
<gene>
    <name evidence="16" type="ORF">FV139_12460</name>
</gene>
<comment type="similarity">
    <text evidence="11 12">Belongs to the TonB-dependent receptor family.</text>
</comment>
<keyword evidence="7" id="KW-0406">Ion transport</keyword>
<dbReference type="Proteomes" id="UP000321039">
    <property type="component" value="Unassembled WGS sequence"/>
</dbReference>
<proteinExistence type="inferred from homology"/>
<evidence type="ECO:0000256" key="5">
    <source>
        <dbReference type="ARBA" id="ARBA00022692"/>
    </source>
</evidence>
<dbReference type="Pfam" id="PF07715">
    <property type="entry name" value="Plug"/>
    <property type="match status" value="1"/>
</dbReference>
<keyword evidence="13" id="KW-0732">Signal</keyword>
<evidence type="ECO:0000256" key="1">
    <source>
        <dbReference type="ARBA" id="ARBA00004571"/>
    </source>
</evidence>
<feature type="signal peptide" evidence="13">
    <location>
        <begin position="1"/>
        <end position="29"/>
    </location>
</feature>
<evidence type="ECO:0000256" key="4">
    <source>
        <dbReference type="ARBA" id="ARBA00022496"/>
    </source>
</evidence>
<evidence type="ECO:0000256" key="11">
    <source>
        <dbReference type="PROSITE-ProRule" id="PRU01360"/>
    </source>
</evidence>
<evidence type="ECO:0000256" key="7">
    <source>
        <dbReference type="ARBA" id="ARBA00023065"/>
    </source>
</evidence>
<feature type="domain" description="TonB-dependent receptor-like beta-barrel" evidence="14">
    <location>
        <begin position="344"/>
        <end position="807"/>
    </location>
</feature>
<evidence type="ECO:0000256" key="8">
    <source>
        <dbReference type="ARBA" id="ARBA00023077"/>
    </source>
</evidence>
<reference evidence="16 17" key="1">
    <citation type="submission" date="2019-08" db="EMBL/GenBank/DDBJ databases">
        <title>Parahaliea maris sp. nov., isolated from the surface seawater.</title>
        <authorList>
            <person name="Liu Y."/>
        </authorList>
    </citation>
    <scope>NUCLEOTIDE SEQUENCE [LARGE SCALE GENOMIC DNA]</scope>
    <source>
        <strain evidence="16 17">HSLHS9</strain>
    </source>
</reference>
<evidence type="ECO:0000256" key="9">
    <source>
        <dbReference type="ARBA" id="ARBA00023136"/>
    </source>
</evidence>
<comment type="subcellular location">
    <subcellularLocation>
        <location evidence="1 11">Cell outer membrane</location>
        <topology evidence="1 11">Multi-pass membrane protein</topology>
    </subcellularLocation>
</comment>
<protein>
    <submittedName>
        <fullName evidence="16">TonB-dependent receptor plug domain-containing protein</fullName>
    </submittedName>
</protein>
<dbReference type="PANTHER" id="PTHR32552">
    <property type="entry name" value="FERRICHROME IRON RECEPTOR-RELATED"/>
    <property type="match status" value="1"/>
</dbReference>
<evidence type="ECO:0000256" key="10">
    <source>
        <dbReference type="ARBA" id="ARBA00023237"/>
    </source>
</evidence>
<dbReference type="Pfam" id="PF00593">
    <property type="entry name" value="TonB_dep_Rec_b-barrel"/>
    <property type="match status" value="1"/>
</dbReference>
<evidence type="ECO:0000259" key="15">
    <source>
        <dbReference type="Pfam" id="PF07715"/>
    </source>
</evidence>
<keyword evidence="2 11" id="KW-0813">Transport</keyword>
<dbReference type="InterPro" id="IPR036942">
    <property type="entry name" value="Beta-barrel_TonB_sf"/>
</dbReference>
<dbReference type="AlphaFoldDB" id="A0A5C8ZZ30"/>
<dbReference type="GO" id="GO:0009279">
    <property type="term" value="C:cell outer membrane"/>
    <property type="evidence" value="ECO:0007669"/>
    <property type="project" value="UniProtKB-SubCell"/>
</dbReference>
<evidence type="ECO:0000256" key="13">
    <source>
        <dbReference type="SAM" id="SignalP"/>
    </source>
</evidence>
<feature type="chain" id="PRO_5022721310" evidence="13">
    <location>
        <begin position="30"/>
        <end position="843"/>
    </location>
</feature>
<dbReference type="PANTHER" id="PTHR32552:SF81">
    <property type="entry name" value="TONB-DEPENDENT OUTER MEMBRANE RECEPTOR"/>
    <property type="match status" value="1"/>
</dbReference>
<evidence type="ECO:0000256" key="3">
    <source>
        <dbReference type="ARBA" id="ARBA00022452"/>
    </source>
</evidence>
<comment type="caution">
    <text evidence="16">The sequence shown here is derived from an EMBL/GenBank/DDBJ whole genome shotgun (WGS) entry which is preliminary data.</text>
</comment>
<keyword evidence="5 11" id="KW-0812">Transmembrane</keyword>
<dbReference type="InterPro" id="IPR039426">
    <property type="entry name" value="TonB-dep_rcpt-like"/>
</dbReference>
<dbReference type="InterPro" id="IPR000531">
    <property type="entry name" value="Beta-barrel_TonB"/>
</dbReference>
<name>A0A5C8ZZ30_9GAMM</name>
<organism evidence="16 17">
    <name type="scientific">Parahaliea maris</name>
    <dbReference type="NCBI Taxonomy" id="2716870"/>
    <lineage>
        <taxon>Bacteria</taxon>
        <taxon>Pseudomonadati</taxon>
        <taxon>Pseudomonadota</taxon>
        <taxon>Gammaproteobacteria</taxon>
        <taxon>Cellvibrionales</taxon>
        <taxon>Halieaceae</taxon>
        <taxon>Parahaliea</taxon>
    </lineage>
</organism>
<keyword evidence="9 11" id="KW-0472">Membrane</keyword>
<keyword evidence="17" id="KW-1185">Reference proteome</keyword>
<dbReference type="GO" id="GO:0006826">
    <property type="term" value="P:iron ion transport"/>
    <property type="evidence" value="ECO:0007669"/>
    <property type="project" value="UniProtKB-KW"/>
</dbReference>
<dbReference type="Gene3D" id="2.40.170.20">
    <property type="entry name" value="TonB-dependent receptor, beta-barrel domain"/>
    <property type="match status" value="2"/>
</dbReference>
<keyword evidence="3 11" id="KW-1134">Transmembrane beta strand</keyword>
<accession>A0A5C8ZZ30</accession>
<evidence type="ECO:0000313" key="17">
    <source>
        <dbReference type="Proteomes" id="UP000321039"/>
    </source>
</evidence>
<sequence>MHHARPFRHAPLALAISLLSAPAAMPTLAQGFALEEVVVTAQKREESSQDTPISITALSENAVENRGIANSEDLIGELPGLSGYTAPGSRGASSLAMRGVSAGNPANLSLDPSVAMYMDGVYVGKLVGSAMDVAEIERIEVLRGPQGTLYGRNSTAGAVNFITKKPTGELGLRASAKAGNYNFREFKTNLDLPAFGAVGEGLGEFALNFGYQTRLRDGFYENDSPGGEDFDDLDRQAWRAAVSWNITDSVYVDYIYDHSELDEIGALQQVVGLTPLDAAGNVSRLQAMQGVLLAAQGWAANPGADSRISERWIPSLQQSIAAYQNALDRGEGRADDGLADFAPASKNDVDGHALTATWEAGDLGFFGDVTFKSITAYRELETSVFGDLEDIDSRVDGNGTGAWSDLVHLTLAQIYGAEIGFTGAPSGVFAGRLWNGIDEIGAFHSKQDTTTGYEQFSEELQMVGSTERMEYVLGLYYFEDEGEYRRNAIFAAPLNGAGSQYYDNATEAWASFAQTTWTPGWLEDHIALTFGIRYTEEDKSIDYDYGAYDTPFSSVPAQAISRDESFSNVSGNFTLAYQVTDDFNTFLRYATGYRSGGFNGEVYDNAYDEETIEQYEIGFKTDWWDKRLRVNGSLYAYTYEDLQVSQIKTDSGAATSQITNAGETERWGGELEMMVSPLEDLVLGLTYSYVDGDFEKFPDVCGTNVPTTCLSGVDNAQRGASPDHQVSVSADYLFARTGFGDITGYIQANWQSDWVETALWSGVVGGDPVIYDHLGMDERTIVNARLNLEGIPLGDGNLRFTLWGRNLTDDDYPTFGINLGSLGLLTEQYGAPRTYGLEVTYDY</sequence>